<name>A0AAV2IN59_LYMST</name>
<organism evidence="3 4">
    <name type="scientific">Lymnaea stagnalis</name>
    <name type="common">Great pond snail</name>
    <name type="synonym">Helix stagnalis</name>
    <dbReference type="NCBI Taxonomy" id="6523"/>
    <lineage>
        <taxon>Eukaryota</taxon>
        <taxon>Metazoa</taxon>
        <taxon>Spiralia</taxon>
        <taxon>Lophotrochozoa</taxon>
        <taxon>Mollusca</taxon>
        <taxon>Gastropoda</taxon>
        <taxon>Heterobranchia</taxon>
        <taxon>Euthyneura</taxon>
        <taxon>Panpulmonata</taxon>
        <taxon>Hygrophila</taxon>
        <taxon>Lymnaeoidea</taxon>
        <taxon>Lymnaeidae</taxon>
        <taxon>Lymnaea</taxon>
    </lineage>
</organism>
<dbReference type="PANTHER" id="PTHR11937">
    <property type="entry name" value="ACTIN"/>
    <property type="match status" value="1"/>
</dbReference>
<sequence length="171" mass="19791">MVREIKEKMCFTATDRSHFKKLYSAKDSQCVVMYKLPDGTSVKLDHERYLCPEILFEPDSEIHTGKSLPHLIESSVNDIDMTLRREMYSCVIVSGGSSFFPKFTDRLQRELLSLTPPGVHHVQLCAYPQRRHQEWLGGSMLASLSSFQKDWVSVKDYEEHGPNIICRNNFF</sequence>
<proteinExistence type="inferred from homology"/>
<comment type="similarity">
    <text evidence="2">Belongs to the actin family.</text>
</comment>
<dbReference type="EMBL" id="CAXITT010000843">
    <property type="protein sequence ID" value="CAL1546684.1"/>
    <property type="molecule type" value="Genomic_DNA"/>
</dbReference>
<dbReference type="Gene3D" id="3.30.420.40">
    <property type="match status" value="2"/>
</dbReference>
<dbReference type="SMART" id="SM00268">
    <property type="entry name" value="ACTIN"/>
    <property type="match status" value="1"/>
</dbReference>
<dbReference type="SUPFAM" id="SSF53067">
    <property type="entry name" value="Actin-like ATPase domain"/>
    <property type="match status" value="1"/>
</dbReference>
<comment type="caution">
    <text evidence="3">The sequence shown here is derived from an EMBL/GenBank/DDBJ whole genome shotgun (WGS) entry which is preliminary data.</text>
</comment>
<dbReference type="Proteomes" id="UP001497497">
    <property type="component" value="Unassembled WGS sequence"/>
</dbReference>
<evidence type="ECO:0000256" key="2">
    <source>
        <dbReference type="RuleBase" id="RU000487"/>
    </source>
</evidence>
<evidence type="ECO:0000313" key="3">
    <source>
        <dbReference type="EMBL" id="CAL1546684.1"/>
    </source>
</evidence>
<evidence type="ECO:0000313" key="4">
    <source>
        <dbReference type="Proteomes" id="UP001497497"/>
    </source>
</evidence>
<gene>
    <name evidence="3" type="ORF">GSLYS_00020061001</name>
</gene>
<dbReference type="AlphaFoldDB" id="A0AAV2IN59"/>
<dbReference type="InterPro" id="IPR043129">
    <property type="entry name" value="ATPase_NBD"/>
</dbReference>
<protein>
    <submittedName>
        <fullName evidence="3">Uncharacterized protein</fullName>
    </submittedName>
</protein>
<dbReference type="FunFam" id="3.30.420.40:FF:000058">
    <property type="entry name" value="Putative actin-related protein 5"/>
    <property type="match status" value="1"/>
</dbReference>
<keyword evidence="4" id="KW-1185">Reference proteome</keyword>
<comment type="function">
    <text evidence="1">Actins are highly conserved proteins that are involved in various types of cell motility and are ubiquitously expressed in all eukaryotic cells.</text>
</comment>
<dbReference type="Pfam" id="PF00022">
    <property type="entry name" value="Actin"/>
    <property type="match status" value="1"/>
</dbReference>
<dbReference type="Gene3D" id="3.90.640.10">
    <property type="entry name" value="Actin, Chain A, domain 4"/>
    <property type="match status" value="1"/>
</dbReference>
<reference evidence="3 4" key="1">
    <citation type="submission" date="2024-04" db="EMBL/GenBank/DDBJ databases">
        <authorList>
            <consortium name="Genoscope - CEA"/>
            <person name="William W."/>
        </authorList>
    </citation>
    <scope>NUCLEOTIDE SEQUENCE [LARGE SCALE GENOMIC DNA]</scope>
</reference>
<accession>A0AAV2IN59</accession>
<dbReference type="InterPro" id="IPR004000">
    <property type="entry name" value="Actin"/>
</dbReference>
<evidence type="ECO:0000256" key="1">
    <source>
        <dbReference type="ARBA" id="ARBA00003520"/>
    </source>
</evidence>